<keyword evidence="6" id="KW-0521">NADP</keyword>
<evidence type="ECO:0000256" key="1">
    <source>
        <dbReference type="ARBA" id="ARBA00001974"/>
    </source>
</evidence>
<dbReference type="EMBL" id="LVKK01000201">
    <property type="protein sequence ID" value="OAG33919.1"/>
    <property type="molecule type" value="Genomic_DNA"/>
</dbReference>
<dbReference type="InterPro" id="IPR020946">
    <property type="entry name" value="Flavin_mOase-like"/>
</dbReference>
<comment type="cofactor">
    <cofactor evidence="1">
        <name>FAD</name>
        <dbReference type="ChEBI" id="CHEBI:57692"/>
    </cofactor>
</comment>
<dbReference type="GO" id="GO:0050661">
    <property type="term" value="F:NADP binding"/>
    <property type="evidence" value="ECO:0007669"/>
    <property type="project" value="InterPro"/>
</dbReference>
<keyword evidence="5" id="KW-0274">FAD</keyword>
<evidence type="ECO:0000256" key="2">
    <source>
        <dbReference type="ARBA" id="ARBA00004721"/>
    </source>
</evidence>
<dbReference type="GeneID" id="34607054"/>
<evidence type="ECO:0000256" key="4">
    <source>
        <dbReference type="ARBA" id="ARBA00022630"/>
    </source>
</evidence>
<comment type="caution">
    <text evidence="8">The sequence shown here is derived from an EMBL/GenBank/DDBJ whole genome shotgun (WGS) entry which is preliminary data.</text>
</comment>
<reference evidence="8 9" key="1">
    <citation type="submission" date="2016-03" db="EMBL/GenBank/DDBJ databases">
        <title>Draft genome sequence of the Fonsecaea monophora CBS 269.37.</title>
        <authorList>
            <person name="Bombassaro A."/>
            <person name="Vinicius W.A."/>
            <person name="De Hoog S."/>
            <person name="Sun J."/>
            <person name="Souza E.M."/>
            <person name="Raittz R.T."/>
            <person name="Costa F."/>
            <person name="Leao A.C."/>
            <person name="Tadra-Sfeir M.Z."/>
            <person name="Baura V."/>
            <person name="Balsanelli E."/>
            <person name="Pedrosa F.O."/>
            <person name="Moreno L.F."/>
            <person name="Steffens M.B."/>
            <person name="Xi L."/>
            <person name="Bocca A.L."/>
            <person name="Felipe M.S."/>
            <person name="Teixeira M."/>
            <person name="Telles Filho F.Q."/>
            <person name="Azevedo C.M."/>
            <person name="Gomes R."/>
            <person name="Vicente V.A."/>
        </authorList>
    </citation>
    <scope>NUCLEOTIDE SEQUENCE [LARGE SCALE GENOMIC DNA]</scope>
    <source>
        <strain evidence="8 9">CBS 269.37</strain>
    </source>
</reference>
<dbReference type="Proteomes" id="UP000077002">
    <property type="component" value="Unassembled WGS sequence"/>
</dbReference>
<dbReference type="GO" id="GO:0004499">
    <property type="term" value="F:N,N-dimethylaniline monooxygenase activity"/>
    <property type="evidence" value="ECO:0007669"/>
    <property type="project" value="InterPro"/>
</dbReference>
<dbReference type="PANTHER" id="PTHR43098">
    <property type="entry name" value="L-ORNITHINE N(5)-MONOOXYGENASE-RELATED"/>
    <property type="match status" value="1"/>
</dbReference>
<evidence type="ECO:0008006" key="10">
    <source>
        <dbReference type="Google" id="ProtNLM"/>
    </source>
</evidence>
<sequence length="676" mass="74488">MARHASTANPADSPAPSVGQDIQVDAAAAAAEPMNGIANHAQVAGAVDILEGVKKIQKKYDEERQKRLRPDGDAQYVDLALSEQFKHYREDPWVDERSEKVTVNDGEHVKYLILGAGIGGLLFAVKLIQAGISASEIRLIDAAGGVGGTWYYNRYPGLMCDIESYCYLPLLEEMDYVPEHKYAYGHEIRKYLNAVADKYHLSDTVMFRTKINTLVWEESSRQWKVGMTKERKSGSQMKIDVTAEFVIAASGLILHPKLPAVSGIENFKGASFHTSRWNYALTGGSEENPVLDRLAGKRVGIIGTGATAVQAIPQLAKYAGHLTVFQRTPSSVDIRGQRATDKDRWTSTVAFHPGWWRERNLNLAAHMSGALRPDDRDLVNDQSTSCLSYRGAIGGPDLPSSVEEIPAFVARLHAVDLPRAERIRQRVDEVVKDTKTAQALKHWYTTWCKRPTFHDDYLPCFNLPNVELVDTIGKGVDRLTATGAVVGNEEYPLDILIFSTGFRAPGIGSPAFRAGMKITGRNGKDMDAKWEEAVATLHGTMTHDFPNFFMPGPFQAAATGNQTFALDIMSSHVAHIISQAQARHPGQKIVIEPTKEAEEIWSGEVLKRSIAFAGMAGCTPGYLNGEGVMDSLSMEAKMKVARMSIWGEGIQRFMETLEAWEQAGKLEGLEVRPVES</sequence>
<keyword evidence="9" id="KW-1185">Reference proteome</keyword>
<dbReference type="Pfam" id="PF13450">
    <property type="entry name" value="NAD_binding_8"/>
    <property type="match status" value="1"/>
</dbReference>
<dbReference type="PANTHER" id="PTHR43098:SF2">
    <property type="entry name" value="FAD-BINDING MONOOXYGENASE AUSB-RELATED"/>
    <property type="match status" value="1"/>
</dbReference>
<comment type="similarity">
    <text evidence="3">Belongs to the FAD-binding monooxygenase family.</text>
</comment>
<dbReference type="InterPro" id="IPR036188">
    <property type="entry name" value="FAD/NAD-bd_sf"/>
</dbReference>
<dbReference type="Gene3D" id="3.50.50.60">
    <property type="entry name" value="FAD/NAD(P)-binding domain"/>
    <property type="match status" value="2"/>
</dbReference>
<dbReference type="RefSeq" id="XP_022505871.1">
    <property type="nucleotide sequence ID" value="XM_022661827.1"/>
</dbReference>
<evidence type="ECO:0000313" key="8">
    <source>
        <dbReference type="EMBL" id="OAG33919.1"/>
    </source>
</evidence>
<dbReference type="InterPro" id="IPR050775">
    <property type="entry name" value="FAD-binding_Monooxygenases"/>
</dbReference>
<dbReference type="GO" id="GO:0050660">
    <property type="term" value="F:flavin adenine dinucleotide binding"/>
    <property type="evidence" value="ECO:0007669"/>
    <property type="project" value="InterPro"/>
</dbReference>
<protein>
    <recommendedName>
        <fullName evidence="10">FAD/NAD(P)-binding domain-containing protein</fullName>
    </recommendedName>
</protein>
<keyword evidence="4" id="KW-0285">Flavoprotein</keyword>
<dbReference type="AlphaFoldDB" id="A0A177ESF5"/>
<evidence type="ECO:0000256" key="7">
    <source>
        <dbReference type="ARBA" id="ARBA00023002"/>
    </source>
</evidence>
<name>A0A177ESF5_9EURO</name>
<accession>A0A177ESF5</accession>
<dbReference type="SUPFAM" id="SSF51905">
    <property type="entry name" value="FAD/NAD(P)-binding domain"/>
    <property type="match status" value="1"/>
</dbReference>
<keyword evidence="7" id="KW-0560">Oxidoreductase</keyword>
<dbReference type="OrthoDB" id="66881at2759"/>
<proteinExistence type="inferred from homology"/>
<organism evidence="8 9">
    <name type="scientific">Fonsecaea monophora</name>
    <dbReference type="NCBI Taxonomy" id="254056"/>
    <lineage>
        <taxon>Eukaryota</taxon>
        <taxon>Fungi</taxon>
        <taxon>Dikarya</taxon>
        <taxon>Ascomycota</taxon>
        <taxon>Pezizomycotina</taxon>
        <taxon>Eurotiomycetes</taxon>
        <taxon>Chaetothyriomycetidae</taxon>
        <taxon>Chaetothyriales</taxon>
        <taxon>Herpotrichiellaceae</taxon>
        <taxon>Fonsecaea</taxon>
    </lineage>
</organism>
<evidence type="ECO:0000313" key="9">
    <source>
        <dbReference type="Proteomes" id="UP000077002"/>
    </source>
</evidence>
<gene>
    <name evidence="8" type="ORF">AYO21_11977</name>
</gene>
<comment type="pathway">
    <text evidence="2">Secondary metabolite biosynthesis; terpenoid biosynthesis.</text>
</comment>
<dbReference type="Pfam" id="PF00743">
    <property type="entry name" value="FMO-like"/>
    <property type="match status" value="1"/>
</dbReference>
<evidence type="ECO:0000256" key="3">
    <source>
        <dbReference type="ARBA" id="ARBA00010139"/>
    </source>
</evidence>
<evidence type="ECO:0000256" key="5">
    <source>
        <dbReference type="ARBA" id="ARBA00022827"/>
    </source>
</evidence>
<evidence type="ECO:0000256" key="6">
    <source>
        <dbReference type="ARBA" id="ARBA00022857"/>
    </source>
</evidence>